<name>A0ACC6P3W3_9BURK</name>
<comment type="caution">
    <text evidence="1">The sequence shown here is derived from an EMBL/GenBank/DDBJ whole genome shotgun (WGS) entry which is preliminary data.</text>
</comment>
<organism evidence="1 2">
    <name type="scientific">Amphibiibacter pelophylacis</name>
    <dbReference type="NCBI Taxonomy" id="1799477"/>
    <lineage>
        <taxon>Bacteria</taxon>
        <taxon>Pseudomonadati</taxon>
        <taxon>Pseudomonadota</taxon>
        <taxon>Betaproteobacteria</taxon>
        <taxon>Burkholderiales</taxon>
        <taxon>Sphaerotilaceae</taxon>
        <taxon>Amphibiibacter</taxon>
    </lineage>
</organism>
<evidence type="ECO:0000313" key="2">
    <source>
        <dbReference type="Proteomes" id="UP001364695"/>
    </source>
</evidence>
<dbReference type="EMBL" id="JAWDIE010000017">
    <property type="protein sequence ID" value="MEJ7138913.1"/>
    <property type="molecule type" value="Genomic_DNA"/>
</dbReference>
<keyword evidence="2" id="KW-1185">Reference proteome</keyword>
<proteinExistence type="predicted"/>
<sequence>MTATAPSTPPAPAATADHGLIAWLDSAAPASRWQAACGQMWWRWRLLVANRLALLGLVIVLGLLAVALLAPWLAPHPPLAGDLSLRLQPPSSTYWLGTDDQGRDILSRLIAGSRTTLYVVAVAAVLSAPLGVLIGAVSGYAGGWLDAVLMRLTDIFLAFPRLILALAFVAALGPGLDNAVIAIAITAWPPYARLARAESLALRRSDFIAASRLLGASHTRLVLGHVLPLCLPSVLIRVTLDMAGMILAAAGLGFLGLGAQPPLPEWGAMIAAGRQFLLGAWWVAAAPGAAIFIVSLGFNLLGDGLRDALDPRAQQRG</sequence>
<reference evidence="1" key="1">
    <citation type="submission" date="2023-10" db="EMBL/GenBank/DDBJ databases">
        <title>Amphibacter perezi, gen. nov., sp. nov. a novel taxa of the family Comamonadaceae, class Betaproteobacteria isolated from the skin microbiota of Pelophylax perezi from different populations.</title>
        <authorList>
            <person name="Costa S."/>
            <person name="Proenca D.N."/>
            <person name="Lopes I."/>
            <person name="Morais P.V."/>
        </authorList>
    </citation>
    <scope>NUCLEOTIDE SEQUENCE</scope>
    <source>
        <strain evidence="1">SL12-8</strain>
    </source>
</reference>
<protein>
    <submittedName>
        <fullName evidence="1">ABC transporter permease</fullName>
    </submittedName>
</protein>
<dbReference type="Proteomes" id="UP001364695">
    <property type="component" value="Unassembled WGS sequence"/>
</dbReference>
<evidence type="ECO:0000313" key="1">
    <source>
        <dbReference type="EMBL" id="MEJ7138913.1"/>
    </source>
</evidence>
<accession>A0ACC6P3W3</accession>
<gene>
    <name evidence="1" type="ORF">RV045_10815</name>
</gene>